<keyword evidence="2" id="KW-1185">Reference proteome</keyword>
<sequence>MCGLAWGTAALAADPPPPERLVRHAGTGLAVALPPGFTGEVVEPMSGDVQINIAFQGQAACRVIYAARRGARPAPEALRTTVDTDAWRAELGRRLPQGNGAPARRFTAGEAIGGSATTDGAMPMSLYVLETPPGRTTLFCQSTESPAPRQRWATLAAGLRPPR</sequence>
<proteinExistence type="predicted"/>
<evidence type="ECO:0000313" key="1">
    <source>
        <dbReference type="EMBL" id="ONG49014.1"/>
    </source>
</evidence>
<accession>A0A1V2GXZ7</accession>
<protein>
    <submittedName>
        <fullName evidence="1">Uncharacterized protein</fullName>
    </submittedName>
</protein>
<dbReference type="AlphaFoldDB" id="A0A1V2GXZ7"/>
<name>A0A1V2GXZ7_9PROT</name>
<comment type="caution">
    <text evidence="1">The sequence shown here is derived from an EMBL/GenBank/DDBJ whole genome shotgun (WGS) entry which is preliminary data.</text>
</comment>
<evidence type="ECO:0000313" key="2">
    <source>
        <dbReference type="Proteomes" id="UP000188879"/>
    </source>
</evidence>
<dbReference type="Proteomes" id="UP000188879">
    <property type="component" value="Unassembled WGS sequence"/>
</dbReference>
<reference evidence="1 2" key="1">
    <citation type="submission" date="2016-10" db="EMBL/GenBank/DDBJ databases">
        <title>Draft Genome sequence of Roseomonas sp. strain M3.</title>
        <authorList>
            <person name="Subhash Y."/>
            <person name="Lee S."/>
        </authorList>
    </citation>
    <scope>NUCLEOTIDE SEQUENCE [LARGE SCALE GENOMIC DNA]</scope>
    <source>
        <strain evidence="1 2">M3</strain>
    </source>
</reference>
<organism evidence="1 2">
    <name type="scientific">Teichococcus deserti</name>
    <dbReference type="NCBI Taxonomy" id="1817963"/>
    <lineage>
        <taxon>Bacteria</taxon>
        <taxon>Pseudomonadati</taxon>
        <taxon>Pseudomonadota</taxon>
        <taxon>Alphaproteobacteria</taxon>
        <taxon>Acetobacterales</taxon>
        <taxon>Roseomonadaceae</taxon>
        <taxon>Roseomonas</taxon>
    </lineage>
</organism>
<dbReference type="EMBL" id="MLCO01000232">
    <property type="protein sequence ID" value="ONG49014.1"/>
    <property type="molecule type" value="Genomic_DNA"/>
</dbReference>
<gene>
    <name evidence="1" type="ORF">BKE38_21185</name>
</gene>